<evidence type="ECO:0000256" key="3">
    <source>
        <dbReference type="ARBA" id="ARBA00022728"/>
    </source>
</evidence>
<dbReference type="OrthoDB" id="436637at2759"/>
<dbReference type="InterPro" id="IPR018846">
    <property type="entry name" value="Beta-prop_RSE1/DDB1/CPSF1_1st"/>
</dbReference>
<comment type="similarity">
    <text evidence="6">Belongs to the RSE1 family.</text>
</comment>
<dbReference type="Pfam" id="PF23726">
    <property type="entry name" value="Beta-prop_RSE1_2nd"/>
    <property type="match status" value="1"/>
</dbReference>
<dbReference type="EMBL" id="SWFS01000334">
    <property type="protein sequence ID" value="KAA8909732.1"/>
    <property type="molecule type" value="Genomic_DNA"/>
</dbReference>
<dbReference type="InterPro" id="IPR015943">
    <property type="entry name" value="WD40/YVTN_repeat-like_dom_sf"/>
</dbReference>
<reference evidence="10" key="1">
    <citation type="journal article" date="2019" name="G3 (Bethesda)">
        <title>Genome Assemblies of Two Rare Opportunistic Yeast Pathogens: Diutina rugosa (syn. Candida rugosa) and Trichomonascus ciferrii (syn. Candida ciferrii).</title>
        <authorList>
            <person name="Mixao V."/>
            <person name="Saus E."/>
            <person name="Hansen A.P."/>
            <person name="Lass-Florl C."/>
            <person name="Gabaldon T."/>
        </authorList>
    </citation>
    <scope>NUCLEOTIDE SEQUENCE</scope>
    <source>
        <strain evidence="10">CBS 4856</strain>
    </source>
</reference>
<keyword evidence="3" id="KW-0747">Spliceosome</keyword>
<dbReference type="GO" id="GO:0003676">
    <property type="term" value="F:nucleic acid binding"/>
    <property type="evidence" value="ECO:0007669"/>
    <property type="project" value="InterPro"/>
</dbReference>
<dbReference type="InterPro" id="IPR036322">
    <property type="entry name" value="WD40_repeat_dom_sf"/>
</dbReference>
<dbReference type="InterPro" id="IPR058543">
    <property type="entry name" value="Beta-prop_RSE1/DDB1/CPSF1_2nd"/>
</dbReference>
<evidence type="ECO:0000259" key="8">
    <source>
        <dbReference type="Pfam" id="PF10433"/>
    </source>
</evidence>
<evidence type="ECO:0000256" key="6">
    <source>
        <dbReference type="ARBA" id="ARBA00038266"/>
    </source>
</evidence>
<feature type="domain" description="RSE1/DDB1/CPSF1 C-terminal" evidence="7">
    <location>
        <begin position="817"/>
        <end position="1140"/>
    </location>
</feature>
<evidence type="ECO:0000313" key="11">
    <source>
        <dbReference type="Proteomes" id="UP000761534"/>
    </source>
</evidence>
<dbReference type="Pfam" id="PF10433">
    <property type="entry name" value="Beta-prop_RSE1_1st"/>
    <property type="match status" value="1"/>
</dbReference>
<keyword evidence="4" id="KW-0508">mRNA splicing</keyword>
<evidence type="ECO:0000256" key="2">
    <source>
        <dbReference type="ARBA" id="ARBA00022664"/>
    </source>
</evidence>
<dbReference type="Proteomes" id="UP000761534">
    <property type="component" value="Unassembled WGS sequence"/>
</dbReference>
<dbReference type="InterPro" id="IPR050358">
    <property type="entry name" value="RSE1/DDB1/CFT1"/>
</dbReference>
<dbReference type="SUPFAM" id="SSF50978">
    <property type="entry name" value="WD40 repeat-like"/>
    <property type="match status" value="1"/>
</dbReference>
<dbReference type="AlphaFoldDB" id="A0A642V7E4"/>
<gene>
    <name evidence="10" type="ORF">TRICI_004381</name>
</gene>
<evidence type="ECO:0000256" key="1">
    <source>
        <dbReference type="ARBA" id="ARBA00004123"/>
    </source>
</evidence>
<dbReference type="InterPro" id="IPR004871">
    <property type="entry name" value="RSE1/DDB1/CPSF1_C"/>
</dbReference>
<dbReference type="GO" id="GO:0005681">
    <property type="term" value="C:spliceosomal complex"/>
    <property type="evidence" value="ECO:0007669"/>
    <property type="project" value="UniProtKB-KW"/>
</dbReference>
<dbReference type="FunFam" id="2.130.10.10:FF:000031">
    <property type="entry name" value="Splicing factor 3b subunit 3"/>
    <property type="match status" value="1"/>
</dbReference>
<dbReference type="VEuPathDB" id="FungiDB:TRICI_004381"/>
<evidence type="ECO:0000256" key="5">
    <source>
        <dbReference type="ARBA" id="ARBA00023242"/>
    </source>
</evidence>
<dbReference type="GO" id="GO:0008380">
    <property type="term" value="P:RNA splicing"/>
    <property type="evidence" value="ECO:0007669"/>
    <property type="project" value="UniProtKB-KW"/>
</dbReference>
<comment type="subcellular location">
    <subcellularLocation>
        <location evidence="1">Nucleus</location>
    </subcellularLocation>
</comment>
<dbReference type="Gene3D" id="2.130.10.10">
    <property type="entry name" value="YVTN repeat-like/Quinoprotein amine dehydrogenase"/>
    <property type="match status" value="3"/>
</dbReference>
<protein>
    <recommendedName>
        <fullName evidence="12">DNA damage-binding protein 1</fullName>
    </recommendedName>
</protein>
<evidence type="ECO:0000313" key="10">
    <source>
        <dbReference type="EMBL" id="KAA8909732.1"/>
    </source>
</evidence>
<sequence length="1193" mass="131584">MSVQLYSLTLQRPSAVTSCAVGQFAGKNAQDVIVAKGSWLELWQVDLYTGAVTTVLSYNCFGIIRNIAPFRIAGASKDNLIVASDSGKIAILEYKPEKNTFEQIHLEPYGKTGIRRIVPGQYLAVDPKGRAALIASVEKNKLVYVLNRDSEANITISSPLEAHTPRTLVYAIVGMDVGYDNPAFAALEVDYSDAEKGNGPEKKLTCYELDLGLNHVIKKWSETVDFSSTMLFQVPGGVNGPSGVLVCSEGYVSYMGPDRQTLRVPIPVRKSVLNSMEQPQPVTIVSGVMHRQGKHKFFFLLQSNYGDLYMINFPGDQTYDEMRIKYFDSIPVCNKIAILKSGYIIGMCEGGNLIVYRVDHLGDVGEEPAISSRDDVKPEDLAFVPRKMLNIAPVDEMQCSNPTMDADVAVHSATDELPQIHTLAGQGTKSSFLSLQQGVQVEEVVSSELPAAPLAVWTTKITREDQYDRYIVLAFSNETLVLRIGEQVEEVTDSGILTSVSTLAVQQLGVDGLLQIHSGGIRHIGPDKKVSEWTPPKGTEVLTASTNNFQVAVGLSSSEVVYFEVDEDGQLNEYEERKEIPGGINCLSLGDVPEGRLRSSFLAIGCANSTVRVLSLELGTTLEPLSVQALTAAPSDIRICHMKGSDAEPSLPYLHIGLHTGVYIVSILDPVSGQLSDTRTRFLGPKSVKVFKAKVVNHDTVLCLSTKPWIGFVSGQSFEMAPLSLSGLTYAWAFSSEDFPQAVIGVEGSNLRIFTVERLDDRMRRQAIRLRHTPRKMTRSKYSHHYYIIETDNNTTPPSDEDYNLDHGYERIVGKWASAIQVVDPISQTVASTTQLDNNEAAFSICTCSFINQNDQEYLIVGVSKDQVMLPKSSSGGFIHVYKFSEDGSQVDLVHKTPVEEAPLSMMEFQGRLAVGVANNLRIYDIGLKQLLRKAEVKLPINNIMTLSTQGNRIIVGDIRESLTYVVYKSAENILVPFSDDAIPRHITCSTMLDYDTTIAGDRFGNIFILRCPEEASKMSDEDEHAVLVRSQIPELNGATAAKNKLELQSHYYIQDIPTSLTRAQLVVGGGEVVIYTGVQGTIGALIPFIAKSDVNFFQQLESLMRQEDQPIAGRDHMIYRSYYAPVKNTIDGDLCERFSLIPPERQDAIANELDRTIRDVSAPSNHPGSLLLTNLLGRKKNRRHENPKCILI</sequence>
<feature type="domain" description="RSE1/DDB1/CPSF1 first beta-propeller" evidence="8">
    <location>
        <begin position="16"/>
        <end position="372"/>
    </location>
</feature>
<dbReference type="GO" id="GO:0006397">
    <property type="term" value="P:mRNA processing"/>
    <property type="evidence" value="ECO:0007669"/>
    <property type="project" value="UniProtKB-KW"/>
</dbReference>
<keyword evidence="11" id="KW-1185">Reference proteome</keyword>
<evidence type="ECO:0000259" key="7">
    <source>
        <dbReference type="Pfam" id="PF03178"/>
    </source>
</evidence>
<dbReference type="FunFam" id="2.130.10.10:FF:001143">
    <property type="entry name" value="Pre-mRNA-splicing factor rse-1, putative"/>
    <property type="match status" value="1"/>
</dbReference>
<comment type="caution">
    <text evidence="10">The sequence shown here is derived from an EMBL/GenBank/DDBJ whole genome shotgun (WGS) entry which is preliminary data.</text>
</comment>
<accession>A0A642V7E4</accession>
<keyword evidence="5" id="KW-0539">Nucleus</keyword>
<evidence type="ECO:0000256" key="4">
    <source>
        <dbReference type="ARBA" id="ARBA00023187"/>
    </source>
</evidence>
<keyword evidence="2" id="KW-0507">mRNA processing</keyword>
<proteinExistence type="inferred from homology"/>
<organism evidence="10 11">
    <name type="scientific">Trichomonascus ciferrii</name>
    <dbReference type="NCBI Taxonomy" id="44093"/>
    <lineage>
        <taxon>Eukaryota</taxon>
        <taxon>Fungi</taxon>
        <taxon>Dikarya</taxon>
        <taxon>Ascomycota</taxon>
        <taxon>Saccharomycotina</taxon>
        <taxon>Dipodascomycetes</taxon>
        <taxon>Dipodascales</taxon>
        <taxon>Trichomonascaceae</taxon>
        <taxon>Trichomonascus</taxon>
        <taxon>Trichomonascus ciferrii complex</taxon>
    </lineage>
</organism>
<feature type="domain" description="RSE1/DDB1/CPSF1 second beta-propeller" evidence="9">
    <location>
        <begin position="442"/>
        <end position="756"/>
    </location>
</feature>
<evidence type="ECO:0000259" key="9">
    <source>
        <dbReference type="Pfam" id="PF23726"/>
    </source>
</evidence>
<name>A0A642V7E4_9ASCO</name>
<dbReference type="SUPFAM" id="SSF101908">
    <property type="entry name" value="Putative isomerase YbhE"/>
    <property type="match status" value="1"/>
</dbReference>
<dbReference type="PANTHER" id="PTHR10644">
    <property type="entry name" value="DNA REPAIR/RNA PROCESSING CPSF FAMILY"/>
    <property type="match status" value="1"/>
</dbReference>
<dbReference type="Pfam" id="PF03178">
    <property type="entry name" value="CPSF_A"/>
    <property type="match status" value="1"/>
</dbReference>
<evidence type="ECO:0008006" key="12">
    <source>
        <dbReference type="Google" id="ProtNLM"/>
    </source>
</evidence>